<evidence type="ECO:0000259" key="2">
    <source>
        <dbReference type="SMART" id="SM00245"/>
    </source>
</evidence>
<dbReference type="Pfam" id="PF03572">
    <property type="entry name" value="Peptidase_S41"/>
    <property type="match status" value="1"/>
</dbReference>
<dbReference type="Pfam" id="PF14684">
    <property type="entry name" value="Tricorn_C1"/>
    <property type="match status" value="1"/>
</dbReference>
<evidence type="ECO:0000256" key="1">
    <source>
        <dbReference type="SAM" id="SignalP"/>
    </source>
</evidence>
<dbReference type="InterPro" id="IPR028204">
    <property type="entry name" value="Tricorn_C1"/>
</dbReference>
<dbReference type="Gene3D" id="3.90.226.10">
    <property type="entry name" value="2-enoyl-CoA Hydratase, Chain A, domain 1"/>
    <property type="match status" value="1"/>
</dbReference>
<sequence>MRHVKRSTCSAVAAVMAGSGLFGAAAAQAADVRMDGVWRTDGYGTILRIAGSTVETYDTTAVSCIRDTLSDDDGEVSTFTPGPGPSRARWHIDANLGDRTLIRLPALPAACEHATPATPVETFDVFWRTFAENYPFFAQRGIDWQQVYDTYRPQVTATTTNAQLRDILAAMIRPLHDAHVGLRGDGVSIYEQRPGTPSPSPDFDAQALALIQQADLPKTPASTLRTWCQGHVAYADLPGHIGYLRISEFARYTDADTYAANAAAFTTALDAVFTADRTAGPHRLQGLILDLRVNGGGDDPLGLILASRLTDRPFFAYAKQTRDDPTHPNRFTPPQPFLAHPSTTPHYTGPLAILTSGATFSAAETTTQALLNRTPRPTLIGENSQGVFSDILTRRLPNGWVFGLPNEEYLTPSGSTYDIAGIPPDIRVPTLTPEQFTEGRDPAFRAALRALGR</sequence>
<dbReference type="SUPFAM" id="SSF52096">
    <property type="entry name" value="ClpP/crotonase"/>
    <property type="match status" value="1"/>
</dbReference>
<evidence type="ECO:0000313" key="4">
    <source>
        <dbReference type="Proteomes" id="UP001499854"/>
    </source>
</evidence>
<keyword evidence="4" id="KW-1185">Reference proteome</keyword>
<reference evidence="3 4" key="1">
    <citation type="journal article" date="2019" name="Int. J. Syst. Evol. Microbiol.">
        <title>The Global Catalogue of Microorganisms (GCM) 10K type strain sequencing project: providing services to taxonomists for standard genome sequencing and annotation.</title>
        <authorList>
            <consortium name="The Broad Institute Genomics Platform"/>
            <consortium name="The Broad Institute Genome Sequencing Center for Infectious Disease"/>
            <person name="Wu L."/>
            <person name="Ma J."/>
        </authorList>
    </citation>
    <scope>NUCLEOTIDE SEQUENCE [LARGE SCALE GENOMIC DNA]</scope>
    <source>
        <strain evidence="3 4">JCM 16013</strain>
    </source>
</reference>
<dbReference type="CDD" id="cd07563">
    <property type="entry name" value="Peptidase_S41_IRBP"/>
    <property type="match status" value="1"/>
</dbReference>
<proteinExistence type="predicted"/>
<dbReference type="RefSeq" id="WP_425558799.1">
    <property type="nucleotide sequence ID" value="NZ_BAAAQM010000045.1"/>
</dbReference>
<feature type="domain" description="Tail specific protease" evidence="2">
    <location>
        <begin position="220"/>
        <end position="429"/>
    </location>
</feature>
<dbReference type="Gene3D" id="3.30.750.44">
    <property type="match status" value="1"/>
</dbReference>
<evidence type="ECO:0000313" key="3">
    <source>
        <dbReference type="EMBL" id="GAA1991202.1"/>
    </source>
</evidence>
<dbReference type="PANTHER" id="PTHR11261:SF3">
    <property type="entry name" value="RETINOL-BINDING PROTEIN 3"/>
    <property type="match status" value="1"/>
</dbReference>
<feature type="signal peptide" evidence="1">
    <location>
        <begin position="1"/>
        <end position="29"/>
    </location>
</feature>
<keyword evidence="1" id="KW-0732">Signal</keyword>
<dbReference type="InterPro" id="IPR005151">
    <property type="entry name" value="Tail-specific_protease"/>
</dbReference>
<dbReference type="InterPro" id="IPR029045">
    <property type="entry name" value="ClpP/crotonase-like_dom_sf"/>
</dbReference>
<dbReference type="PANTHER" id="PTHR11261">
    <property type="entry name" value="INTERPHOTORECEPTOR RETINOID-BINDING PROTEIN"/>
    <property type="match status" value="1"/>
</dbReference>
<organism evidence="3 4">
    <name type="scientific">Catenulispora subtropica</name>
    <dbReference type="NCBI Taxonomy" id="450798"/>
    <lineage>
        <taxon>Bacteria</taxon>
        <taxon>Bacillati</taxon>
        <taxon>Actinomycetota</taxon>
        <taxon>Actinomycetes</taxon>
        <taxon>Catenulisporales</taxon>
        <taxon>Catenulisporaceae</taxon>
        <taxon>Catenulispora</taxon>
    </lineage>
</organism>
<gene>
    <name evidence="3" type="ORF">GCM10009838_63290</name>
</gene>
<dbReference type="Proteomes" id="UP001499854">
    <property type="component" value="Unassembled WGS sequence"/>
</dbReference>
<dbReference type="SMART" id="SM00245">
    <property type="entry name" value="TSPc"/>
    <property type="match status" value="1"/>
</dbReference>
<accession>A0ABN2SRR2</accession>
<dbReference type="EMBL" id="BAAAQM010000045">
    <property type="protein sequence ID" value="GAA1991202.1"/>
    <property type="molecule type" value="Genomic_DNA"/>
</dbReference>
<feature type="chain" id="PRO_5045272463" evidence="1">
    <location>
        <begin position="30"/>
        <end position="453"/>
    </location>
</feature>
<name>A0ABN2SRR2_9ACTN</name>
<protein>
    <submittedName>
        <fullName evidence="3">S41 family peptidase</fullName>
    </submittedName>
</protein>
<comment type="caution">
    <text evidence="3">The sequence shown here is derived from an EMBL/GenBank/DDBJ whole genome shotgun (WGS) entry which is preliminary data.</text>
</comment>